<feature type="region of interest" description="Disordered" evidence="8">
    <location>
        <begin position="143"/>
        <end position="184"/>
    </location>
</feature>
<evidence type="ECO:0000256" key="6">
    <source>
        <dbReference type="ARBA" id="ARBA00023295"/>
    </source>
</evidence>
<evidence type="ECO:0000259" key="10">
    <source>
        <dbReference type="Pfam" id="PF10287"/>
    </source>
</evidence>
<dbReference type="PANTHER" id="PTHR31737:SF2">
    <property type="entry name" value="PROTEIN TOS1"/>
    <property type="match status" value="1"/>
</dbReference>
<dbReference type="Pfam" id="PF10290">
    <property type="entry name" value="YJL171C_Tos1_N"/>
    <property type="match status" value="1"/>
</dbReference>
<evidence type="ECO:0000256" key="2">
    <source>
        <dbReference type="ARBA" id="ARBA00006055"/>
    </source>
</evidence>
<dbReference type="Proteomes" id="UP001345013">
    <property type="component" value="Unassembled WGS sequence"/>
</dbReference>
<evidence type="ECO:0000256" key="3">
    <source>
        <dbReference type="ARBA" id="ARBA00012780"/>
    </source>
</evidence>
<evidence type="ECO:0000256" key="5">
    <source>
        <dbReference type="ARBA" id="ARBA00022801"/>
    </source>
</evidence>
<feature type="domain" description="Cell wall protein YJL171C/Tos1 C-terminal" evidence="10">
    <location>
        <begin position="192"/>
        <end position="411"/>
    </location>
</feature>
<protein>
    <recommendedName>
        <fullName evidence="3">glucan endo-1,3-beta-D-glucosidase</fullName>
        <ecNumber evidence="3">3.2.1.39</ecNumber>
    </recommendedName>
</protein>
<keyword evidence="5" id="KW-0378">Hydrolase</keyword>
<dbReference type="InterPro" id="IPR018805">
    <property type="entry name" value="YJL171C/Tos1_C"/>
</dbReference>
<evidence type="ECO:0000259" key="11">
    <source>
        <dbReference type="Pfam" id="PF10290"/>
    </source>
</evidence>
<evidence type="ECO:0000256" key="4">
    <source>
        <dbReference type="ARBA" id="ARBA00022729"/>
    </source>
</evidence>
<feature type="compositionally biased region" description="Low complexity" evidence="8">
    <location>
        <begin position="144"/>
        <end position="159"/>
    </location>
</feature>
<reference evidence="12 13" key="1">
    <citation type="submission" date="2023-08" db="EMBL/GenBank/DDBJ databases">
        <title>Black Yeasts Isolated from many extreme environments.</title>
        <authorList>
            <person name="Coleine C."/>
            <person name="Stajich J.E."/>
            <person name="Selbmann L."/>
        </authorList>
    </citation>
    <scope>NUCLEOTIDE SEQUENCE [LARGE SCALE GENOMIC DNA]</scope>
    <source>
        <strain evidence="12 13">CCFEE 5885</strain>
    </source>
</reference>
<evidence type="ECO:0000256" key="1">
    <source>
        <dbReference type="ARBA" id="ARBA00000382"/>
    </source>
</evidence>
<dbReference type="PANTHER" id="PTHR31737">
    <property type="entry name" value="PROTEIN TOS1"/>
    <property type="match status" value="1"/>
</dbReference>
<gene>
    <name evidence="12" type="primary">TOS1</name>
    <name evidence="12" type="ORF">LTR24_005537</name>
</gene>
<proteinExistence type="inferred from homology"/>
<dbReference type="InterPro" id="IPR018807">
    <property type="entry name" value="YJL171C/Tos1_N"/>
</dbReference>
<comment type="catalytic activity">
    <reaction evidence="1">
        <text>Hydrolysis of (1-&gt;3)-beta-D-glucosidic linkages in (1-&gt;3)-beta-D-glucans.</text>
        <dbReference type="EC" id="3.2.1.39"/>
    </reaction>
</comment>
<feature type="signal peptide" evidence="9">
    <location>
        <begin position="1"/>
        <end position="22"/>
    </location>
</feature>
<feature type="domain" description="Cell wall protein YJL171C/Tos1 N-terminal" evidence="11">
    <location>
        <begin position="36"/>
        <end position="95"/>
    </location>
</feature>
<organism evidence="12 13">
    <name type="scientific">Lithohypha guttulata</name>
    <dbReference type="NCBI Taxonomy" id="1690604"/>
    <lineage>
        <taxon>Eukaryota</taxon>
        <taxon>Fungi</taxon>
        <taxon>Dikarya</taxon>
        <taxon>Ascomycota</taxon>
        <taxon>Pezizomycotina</taxon>
        <taxon>Eurotiomycetes</taxon>
        <taxon>Chaetothyriomycetidae</taxon>
        <taxon>Chaetothyriales</taxon>
        <taxon>Trichomeriaceae</taxon>
        <taxon>Lithohypha</taxon>
    </lineage>
</organism>
<accession>A0ABR0K9M5</accession>
<comment type="similarity">
    <text evidence="2">Belongs to the PGA52 family.</text>
</comment>
<evidence type="ECO:0000256" key="8">
    <source>
        <dbReference type="SAM" id="MobiDB-lite"/>
    </source>
</evidence>
<dbReference type="EC" id="3.2.1.39" evidence="3"/>
<dbReference type="EMBL" id="JAVRRG010000064">
    <property type="protein sequence ID" value="KAK5092096.1"/>
    <property type="molecule type" value="Genomic_DNA"/>
</dbReference>
<keyword evidence="13" id="KW-1185">Reference proteome</keyword>
<sequence length="452" mass="48361">MKYKVTITALLTASASTVLGDAQLIKGNWYDSAVERIMFTNWDQVGTYNKVADMSNGQCVMEQVAFNGSMSPLDGEVSWHFRGPMHLKQFAFYTPGNNRAKRGIKPSSSERRHVHRRQARAVGDWVTVTMDDQIVSWPNEYAGPASATPAPTSSSVDAPLAPMPSSNIQAHVPSAPTAEKNPSVPAVNAGAGNWGRQAYYNADIATADGLVFLNNMGGQGSGVFDYQMGNSLSYMAADTKSGSASPQVLANTMIEDNSEVIIYSDKPCERNDCGAYRPGTVAYHGFDGSSKLFLLEFDMPLSGKTGFNMDMPATWMLNANIPRTQQYGDCSCWASGCGEWDVFEVLDSGNTRAISAIHAGATSGTETHYFDRPVDQTIKAAVIFDSDHLTGQVVVLSDDTTFDAVIADKVVAMYGYKSPASSPQVGNARIAGHGGSAGAVEKLTSVFKLGSG</sequence>
<keyword evidence="7" id="KW-0961">Cell wall biogenesis/degradation</keyword>
<evidence type="ECO:0000313" key="13">
    <source>
        <dbReference type="Proteomes" id="UP001345013"/>
    </source>
</evidence>
<comment type="caution">
    <text evidence="12">The sequence shown here is derived from an EMBL/GenBank/DDBJ whole genome shotgun (WGS) entry which is preliminary data.</text>
</comment>
<feature type="chain" id="PRO_5046225666" description="glucan endo-1,3-beta-D-glucosidase" evidence="9">
    <location>
        <begin position="23"/>
        <end position="452"/>
    </location>
</feature>
<evidence type="ECO:0000256" key="9">
    <source>
        <dbReference type="SAM" id="SignalP"/>
    </source>
</evidence>
<evidence type="ECO:0000313" key="12">
    <source>
        <dbReference type="EMBL" id="KAK5092096.1"/>
    </source>
</evidence>
<dbReference type="Pfam" id="PF10287">
    <property type="entry name" value="YJL171C_Tos1_C"/>
    <property type="match status" value="1"/>
</dbReference>
<evidence type="ECO:0000256" key="7">
    <source>
        <dbReference type="ARBA" id="ARBA00023316"/>
    </source>
</evidence>
<name>A0ABR0K9M5_9EURO</name>
<keyword evidence="4 9" id="KW-0732">Signal</keyword>
<keyword evidence="6" id="KW-0326">Glycosidase</keyword>